<feature type="compositionally biased region" description="Polar residues" evidence="1">
    <location>
        <begin position="32"/>
        <end position="41"/>
    </location>
</feature>
<proteinExistence type="predicted"/>
<dbReference type="KEGG" id="maw:19252534"/>
<evidence type="ECO:0000313" key="3">
    <source>
        <dbReference type="Proteomes" id="UP000002499"/>
    </source>
</evidence>
<feature type="region of interest" description="Disordered" evidence="1">
    <location>
        <begin position="19"/>
        <end position="41"/>
    </location>
</feature>
<dbReference type="eggNOG" id="ENOG502SP0W">
    <property type="taxonomic scope" value="Eukaryota"/>
</dbReference>
<dbReference type="EMBL" id="GL698567">
    <property type="protein sequence ID" value="EFY85753.1"/>
    <property type="molecule type" value="Genomic_DNA"/>
</dbReference>
<dbReference type="GeneID" id="19252534"/>
<protein>
    <submittedName>
        <fullName evidence="2">Uncharacterized protein</fullName>
    </submittedName>
</protein>
<gene>
    <name evidence="2" type="ORF">MAC_08223</name>
</gene>
<evidence type="ECO:0000256" key="1">
    <source>
        <dbReference type="SAM" id="MobiDB-lite"/>
    </source>
</evidence>
<dbReference type="HOGENOM" id="CLU_139288_0_0_1"/>
<name>E9EEC5_METAQ</name>
<keyword evidence="3" id="KW-1185">Reference proteome</keyword>
<sequence length="161" mass="17964">MSCLILQSEPGIASSLPVTLQTHTDHPPFTEESPSPRQKLSTVPIMPASSYRLVTVNTAPERAKRLVGRTTEALKDRYTIEHVANCERIDEVESKVQEYQPDLVFCASMWTSDEANQILSTARSVKPDIKTHIIPHGLQVERGPDAIVEHLLEEIPKILDS</sequence>
<accession>E9EEC5</accession>
<organism evidence="3">
    <name type="scientific">Metarhizium acridum (strain CQMa 102)</name>
    <dbReference type="NCBI Taxonomy" id="655827"/>
    <lineage>
        <taxon>Eukaryota</taxon>
        <taxon>Fungi</taxon>
        <taxon>Dikarya</taxon>
        <taxon>Ascomycota</taxon>
        <taxon>Pezizomycotina</taxon>
        <taxon>Sordariomycetes</taxon>
        <taxon>Hypocreomycetidae</taxon>
        <taxon>Hypocreales</taxon>
        <taxon>Clavicipitaceae</taxon>
        <taxon>Metarhizium</taxon>
    </lineage>
</organism>
<reference evidence="2 3" key="1">
    <citation type="journal article" date="2011" name="PLoS Genet.">
        <title>Genome sequencing and comparative transcriptomics of the model entomopathogenic fungi Metarhizium anisopliae and M. acridum.</title>
        <authorList>
            <person name="Gao Q."/>
            <person name="Jin K."/>
            <person name="Ying S.H."/>
            <person name="Zhang Y."/>
            <person name="Xiao G."/>
            <person name="Shang Y."/>
            <person name="Duan Z."/>
            <person name="Hu X."/>
            <person name="Xie X.Q."/>
            <person name="Zhou G."/>
            <person name="Peng G."/>
            <person name="Luo Z."/>
            <person name="Huang W."/>
            <person name="Wang B."/>
            <person name="Fang W."/>
            <person name="Wang S."/>
            <person name="Zhong Y."/>
            <person name="Ma L.J."/>
            <person name="St Leger R.J."/>
            <person name="Zhao G.P."/>
            <person name="Pei Y."/>
            <person name="Feng M.G."/>
            <person name="Xia Y."/>
            <person name="Wang C."/>
        </authorList>
    </citation>
    <scope>NUCLEOTIDE SEQUENCE [LARGE SCALE GENOMIC DNA]</scope>
    <source>
        <strain evidence="2 3">CQMa 102</strain>
    </source>
</reference>
<dbReference type="OrthoDB" id="2772415at2759"/>
<dbReference type="AlphaFoldDB" id="E9EEC5"/>
<evidence type="ECO:0000313" key="2">
    <source>
        <dbReference type="EMBL" id="EFY85753.1"/>
    </source>
</evidence>
<dbReference type="OMA" id="QIHQIAR"/>
<dbReference type="Proteomes" id="UP000002499">
    <property type="component" value="Unassembled WGS sequence"/>
</dbReference>
<dbReference type="InParanoid" id="E9EEC5"/>